<accession>A0A510DRR6</accession>
<protein>
    <submittedName>
        <fullName evidence="1">Uncharacterized protein</fullName>
    </submittedName>
</protein>
<proteinExistence type="predicted"/>
<sequence>MLKIADDNSLHVILVTSHMVPYKDTRYSLNLSVKYSLIYLF</sequence>
<dbReference type="Proteomes" id="UP000322983">
    <property type="component" value="Chromosome"/>
</dbReference>
<dbReference type="KEGG" id="step:IC006_0109"/>
<dbReference type="EMBL" id="AP018929">
    <property type="protein sequence ID" value="BBG22825.1"/>
    <property type="molecule type" value="Genomic_DNA"/>
</dbReference>
<reference evidence="1 2" key="1">
    <citation type="journal article" date="2020" name="Int. J. Syst. Evol. Microbiol.">
        <title>Sulfuracidifex tepidarius gen. nov., sp. nov. and transfer of Sulfolobus metallicus Huber and Stetter 1992 to the genus Sulfuracidifex as Sulfuracidifex metallicus comb. nov.</title>
        <authorList>
            <person name="Itoh T."/>
            <person name="Miura T."/>
            <person name="Sakai H.D."/>
            <person name="Kato S."/>
            <person name="Ohkuma M."/>
            <person name="Takashina T."/>
        </authorList>
    </citation>
    <scope>NUCLEOTIDE SEQUENCE [LARGE SCALE GENOMIC DNA]</scope>
    <source>
        <strain evidence="1 2">IC-006</strain>
    </source>
</reference>
<organism evidence="1 2">
    <name type="scientific">Sulfuracidifex tepidarius</name>
    <dbReference type="NCBI Taxonomy" id="1294262"/>
    <lineage>
        <taxon>Archaea</taxon>
        <taxon>Thermoproteota</taxon>
        <taxon>Thermoprotei</taxon>
        <taxon>Sulfolobales</taxon>
        <taxon>Sulfolobaceae</taxon>
        <taxon>Sulfuracidifex</taxon>
    </lineage>
</organism>
<keyword evidence="2" id="KW-1185">Reference proteome</keyword>
<evidence type="ECO:0000313" key="1">
    <source>
        <dbReference type="EMBL" id="BBG22825.1"/>
    </source>
</evidence>
<dbReference type="AlphaFoldDB" id="A0A510DRR6"/>
<evidence type="ECO:0000313" key="2">
    <source>
        <dbReference type="Proteomes" id="UP000322983"/>
    </source>
</evidence>
<gene>
    <name evidence="1" type="ORF">IC006_0109</name>
</gene>
<name>A0A510DRR6_9CREN</name>